<accession>A0A2P5CYK7</accession>
<feature type="domain" description="Retrovirus-related Pol polyprotein from transposon TNT 1-94-like beta-barrel" evidence="1">
    <location>
        <begin position="40"/>
        <end position="114"/>
    </location>
</feature>
<dbReference type="EMBL" id="JXTB01000082">
    <property type="protein sequence ID" value="PON66130.1"/>
    <property type="molecule type" value="Genomic_DNA"/>
</dbReference>
<dbReference type="OrthoDB" id="1938972at2759"/>
<name>A0A2P5CYK7_PARAD</name>
<evidence type="ECO:0000313" key="2">
    <source>
        <dbReference type="EMBL" id="PON66130.1"/>
    </source>
</evidence>
<reference evidence="3" key="1">
    <citation type="submission" date="2016-06" db="EMBL/GenBank/DDBJ databases">
        <title>Parallel loss of symbiosis genes in relatives of nitrogen-fixing non-legume Parasponia.</title>
        <authorList>
            <person name="Van Velzen R."/>
            <person name="Holmer R."/>
            <person name="Bu F."/>
            <person name="Rutten L."/>
            <person name="Van Zeijl A."/>
            <person name="Liu W."/>
            <person name="Santuari L."/>
            <person name="Cao Q."/>
            <person name="Sharma T."/>
            <person name="Shen D."/>
            <person name="Roswanjaya Y."/>
            <person name="Wardhani T."/>
            <person name="Kalhor M.S."/>
            <person name="Jansen J."/>
            <person name="Van den Hoogen J."/>
            <person name="Gungor B."/>
            <person name="Hartog M."/>
            <person name="Hontelez J."/>
            <person name="Verver J."/>
            <person name="Yang W.-C."/>
            <person name="Schijlen E."/>
            <person name="Repin R."/>
            <person name="Schilthuizen M."/>
            <person name="Schranz E."/>
            <person name="Heidstra R."/>
            <person name="Miyata K."/>
            <person name="Fedorova E."/>
            <person name="Kohlen W."/>
            <person name="Bisseling T."/>
            <person name="Smit S."/>
            <person name="Geurts R."/>
        </authorList>
    </citation>
    <scope>NUCLEOTIDE SEQUENCE [LARGE SCALE GENOMIC DNA]</scope>
    <source>
        <strain evidence="3">cv. WU1-14</strain>
    </source>
</reference>
<proteinExistence type="predicted"/>
<protein>
    <recommendedName>
        <fullName evidence="1">Retrovirus-related Pol polyprotein from transposon TNT 1-94-like beta-barrel domain-containing protein</fullName>
    </recommendedName>
</protein>
<dbReference type="InterPro" id="IPR054722">
    <property type="entry name" value="PolX-like_BBD"/>
</dbReference>
<keyword evidence="3" id="KW-1185">Reference proteome</keyword>
<evidence type="ECO:0000259" key="1">
    <source>
        <dbReference type="Pfam" id="PF22936"/>
    </source>
</evidence>
<sequence>MDHLLQLLKTNPSFGIPTGSVAQAGSTPSANSSFSPFAPWIIDSSTSDHMTSLSHLFITYSPYPINKKFKIADGSMSPITGKGSIKISKKIELKFVLHVPKFSCNLLSISKLSRDSNCRVIFL</sequence>
<gene>
    <name evidence="2" type="ORF">PanWU01x14_111810</name>
</gene>
<dbReference type="Pfam" id="PF22936">
    <property type="entry name" value="Pol_BBD"/>
    <property type="match status" value="1"/>
</dbReference>
<organism evidence="2 3">
    <name type="scientific">Parasponia andersonii</name>
    <name type="common">Sponia andersonii</name>
    <dbReference type="NCBI Taxonomy" id="3476"/>
    <lineage>
        <taxon>Eukaryota</taxon>
        <taxon>Viridiplantae</taxon>
        <taxon>Streptophyta</taxon>
        <taxon>Embryophyta</taxon>
        <taxon>Tracheophyta</taxon>
        <taxon>Spermatophyta</taxon>
        <taxon>Magnoliopsida</taxon>
        <taxon>eudicotyledons</taxon>
        <taxon>Gunneridae</taxon>
        <taxon>Pentapetalae</taxon>
        <taxon>rosids</taxon>
        <taxon>fabids</taxon>
        <taxon>Rosales</taxon>
        <taxon>Cannabaceae</taxon>
        <taxon>Parasponia</taxon>
    </lineage>
</organism>
<comment type="caution">
    <text evidence="2">The sequence shown here is derived from an EMBL/GenBank/DDBJ whole genome shotgun (WGS) entry which is preliminary data.</text>
</comment>
<dbReference type="AlphaFoldDB" id="A0A2P5CYK7"/>
<dbReference type="Proteomes" id="UP000237105">
    <property type="component" value="Unassembled WGS sequence"/>
</dbReference>
<evidence type="ECO:0000313" key="3">
    <source>
        <dbReference type="Proteomes" id="UP000237105"/>
    </source>
</evidence>